<dbReference type="Proteomes" id="UP000827814">
    <property type="component" value="Segment"/>
</dbReference>
<accession>A0AAE8XZW2</accession>
<evidence type="ECO:0000313" key="2">
    <source>
        <dbReference type="Proteomes" id="UP000827814"/>
    </source>
</evidence>
<keyword evidence="2" id="KW-1185">Reference proteome</keyword>
<gene>
    <name evidence="1" type="ORF">HATV-2_gp59</name>
</gene>
<proteinExistence type="predicted"/>
<sequence>MKMLPTERYANDDIMSVVLKNDEERVMYELIHAYPDDVLVLVERIPVKGGKCQVNTTLKL</sequence>
<reference evidence="1" key="1">
    <citation type="submission" date="2021-05" db="EMBL/GenBank/DDBJ databases">
        <title>Diversity, taxonomy and evolution of archaeal viruses of the class Caudoviricetes.</title>
        <authorList>
            <person name="Liu Y."/>
            <person name="Demina T.A."/>
            <person name="Roux S."/>
            <person name="Aiewsakun P."/>
            <person name="Kazlauskas D."/>
            <person name="Simmonds P."/>
            <person name="Prangishvili D."/>
            <person name="Oksanen H.M."/>
            <person name="Krupovic M."/>
        </authorList>
    </citation>
    <scope>NUCLEOTIDE SEQUENCE</scope>
    <source>
        <strain evidence="1">HATV-2/44</strain>
    </source>
</reference>
<organism evidence="1 2">
    <name type="scientific">Haloarcula tailed virus 2</name>
    <dbReference type="NCBI Taxonomy" id="2877989"/>
    <lineage>
        <taxon>Viruses</taxon>
        <taxon>Duplodnaviria</taxon>
        <taxon>Heunggongvirae</taxon>
        <taxon>Uroviricota</taxon>
        <taxon>Caudoviricetes</taxon>
        <taxon>Thumleimavirales</taxon>
        <taxon>Soleiviridae</taxon>
        <taxon>Eilatmyovirus</taxon>
        <taxon>Eilatmyovirus salis</taxon>
        <taxon>Eilatmyovirus HATV2</taxon>
    </lineage>
</organism>
<name>A0AAE8XZW2_9CAUD</name>
<evidence type="ECO:0000313" key="1">
    <source>
        <dbReference type="EMBL" id="UBF23210.1"/>
    </source>
</evidence>
<protein>
    <submittedName>
        <fullName evidence="1">Uncharacterized protein</fullName>
    </submittedName>
</protein>
<dbReference type="EMBL" id="MZ334525">
    <property type="protein sequence ID" value="UBF23210.1"/>
    <property type="molecule type" value="Genomic_DNA"/>
</dbReference>